<reference evidence="1 2" key="1">
    <citation type="submission" date="2018-09" db="EMBL/GenBank/DDBJ databases">
        <authorList>
            <person name="Zhu H."/>
        </authorList>
    </citation>
    <scope>NUCLEOTIDE SEQUENCE [LARGE SCALE GENOMIC DNA]</scope>
    <source>
        <strain evidence="1 2">K2W22B-5</strain>
    </source>
</reference>
<comment type="caution">
    <text evidence="1">The sequence shown here is derived from an EMBL/GenBank/DDBJ whole genome shotgun (WGS) entry which is preliminary data.</text>
</comment>
<name>A0A418VPA0_9PROT</name>
<accession>A0A418VPA0</accession>
<protein>
    <submittedName>
        <fullName evidence="1">Three-Cys-motif partner protein TcmP</fullName>
    </submittedName>
</protein>
<dbReference type="NCBIfam" id="TIGR04474">
    <property type="entry name" value="tcm_partner"/>
    <property type="match status" value="1"/>
</dbReference>
<evidence type="ECO:0000313" key="1">
    <source>
        <dbReference type="EMBL" id="RJF78064.1"/>
    </source>
</evidence>
<dbReference type="RefSeq" id="WP_119833206.1">
    <property type="nucleotide sequence ID" value="NZ_QYUL01000004.1"/>
</dbReference>
<dbReference type="EMBL" id="QYUL01000004">
    <property type="protein sequence ID" value="RJF78064.1"/>
    <property type="molecule type" value="Genomic_DNA"/>
</dbReference>
<dbReference type="InterPro" id="IPR031009">
    <property type="entry name" value="Tcm_partner"/>
</dbReference>
<gene>
    <name evidence="1" type="primary">tcmP</name>
    <name evidence="1" type="ORF">D3877_23325</name>
</gene>
<organism evidence="1 2">
    <name type="scientific">Azospirillum cavernae</name>
    <dbReference type="NCBI Taxonomy" id="2320860"/>
    <lineage>
        <taxon>Bacteria</taxon>
        <taxon>Pseudomonadati</taxon>
        <taxon>Pseudomonadota</taxon>
        <taxon>Alphaproteobacteria</taxon>
        <taxon>Rhodospirillales</taxon>
        <taxon>Azospirillaceae</taxon>
        <taxon>Azospirillum</taxon>
    </lineage>
</organism>
<evidence type="ECO:0000313" key="2">
    <source>
        <dbReference type="Proteomes" id="UP000283458"/>
    </source>
</evidence>
<dbReference type="Proteomes" id="UP000283458">
    <property type="component" value="Unassembled WGS sequence"/>
</dbReference>
<keyword evidence="2" id="KW-1185">Reference proteome</keyword>
<proteinExistence type="predicted"/>
<sequence length="460" mass="51956">MARKKVDSDQLGLTIPGLYELAKPKLALGKPEKLGYHWGPGMALPELGEHSAAKHDIYSTYVDRYVATLTKRHVQSQLRMTIVDGFCGGGLYSMGEKVIDGSPLRLLTAIDQARELLIARRSDFVLDVDFVFIDENRNHVAFLTDQLVKRGYSSLIGTKIRLIQSTFEEAIPDVISTIKKKGRAHHSLFFLDQYGWSDVKLLTVRKIMGELANPEVILTFMVDSLINLLHDRTSSLSALAAIDYKREDVRALLDIKNEYGQKGWKRAIQNTVYRHILSCTGAAYYTPFFVHPPESHRDYWLIHLSKHHQAREEMGNVFWATNNTMEHFGGSGFDALGFDPNVDVRQGMMDYLFNDDAAARSKKHLLEQIPPLLQAGWKDGVAVTKRSLFAARANDTPVVGKLVDSQLTELRDAGEVVIVGKKHDKSGNVIGEIVRERAYDFGWDDEIRRPRQPSLFSFLL</sequence>
<dbReference type="OrthoDB" id="275124at2"/>
<dbReference type="AlphaFoldDB" id="A0A418VPA0"/>